<geneLocation type="plasmid" evidence="4">
    <name>pcme4a9i</name>
</geneLocation>
<reference evidence="2 4" key="1">
    <citation type="submission" date="2017-01" db="EMBL/GenBank/DDBJ databases">
        <title>Complete genome sequence of esterase-producing bacterium Croceicoccus marinus E4A9.</title>
        <authorList>
            <person name="Wu Y.-H."/>
            <person name="Cheng H."/>
            <person name="Xu L."/>
            <person name="Huo Y.-Y."/>
            <person name="Wang C.-S."/>
            <person name="Xu X.-W."/>
        </authorList>
    </citation>
    <scope>NUCLEOTIDE SEQUENCE [LARGE SCALE GENOMIC DNA]</scope>
    <source>
        <strain evidence="2 4">E4A9</strain>
        <plasmid evidence="2">pCME4A9I</plasmid>
        <plasmid evidence="4">Plasmid pcme4a9i</plasmid>
    </source>
</reference>
<keyword evidence="2" id="KW-0614">Plasmid</keyword>
<dbReference type="STRING" id="450378.GCA_001661675_03424"/>
<dbReference type="KEGG" id="cman:A9D14_17030"/>
<dbReference type="InterPro" id="IPR021327">
    <property type="entry name" value="DUF2934"/>
</dbReference>
<feature type="region of interest" description="Disordered" evidence="1">
    <location>
        <begin position="17"/>
        <end position="108"/>
    </location>
</feature>
<name>A0A1Z1FGS5_9SPHN</name>
<dbReference type="OrthoDB" id="9811127at2"/>
<evidence type="ECO:0000256" key="1">
    <source>
        <dbReference type="SAM" id="MobiDB-lite"/>
    </source>
</evidence>
<dbReference type="RefSeq" id="WP_066850527.1">
    <property type="nucleotide sequence ID" value="NZ_CP019603.1"/>
</dbReference>
<evidence type="ECO:0000313" key="4">
    <source>
        <dbReference type="Proteomes" id="UP000195807"/>
    </source>
</evidence>
<geneLocation type="plasmid" evidence="3 5">
    <name>plas1</name>
</geneLocation>
<reference evidence="3 5" key="2">
    <citation type="submission" date="2020-08" db="EMBL/GenBank/DDBJ databases">
        <authorList>
            <person name="Liu G."/>
            <person name="Sun C."/>
        </authorList>
    </citation>
    <scope>NUCLEOTIDE SEQUENCE [LARGE SCALE GENOMIC DNA]</scope>
    <source>
        <strain evidence="3 5">OT19</strain>
        <plasmid evidence="3 5">plas1</plasmid>
    </source>
</reference>
<accession>A0A1Z1FGS5</accession>
<feature type="compositionally biased region" description="Basic residues" evidence="1">
    <location>
        <begin position="98"/>
        <end position="108"/>
    </location>
</feature>
<feature type="compositionally biased region" description="Low complexity" evidence="1">
    <location>
        <begin position="75"/>
        <end position="85"/>
    </location>
</feature>
<protein>
    <submittedName>
        <fullName evidence="3">DUF2934 domain-containing protein</fullName>
    </submittedName>
</protein>
<keyword evidence="4" id="KW-1185">Reference proteome</keyword>
<evidence type="ECO:0000313" key="3">
    <source>
        <dbReference type="EMBL" id="QNE07515.1"/>
    </source>
</evidence>
<evidence type="ECO:0000313" key="5">
    <source>
        <dbReference type="Proteomes" id="UP000515297"/>
    </source>
</evidence>
<feature type="compositionally biased region" description="Low complexity" evidence="1">
    <location>
        <begin position="47"/>
        <end position="60"/>
    </location>
</feature>
<organism evidence="2 4">
    <name type="scientific">Croceicoccus marinus</name>
    <dbReference type="NCBI Taxonomy" id="450378"/>
    <lineage>
        <taxon>Bacteria</taxon>
        <taxon>Pseudomonadati</taxon>
        <taxon>Pseudomonadota</taxon>
        <taxon>Alphaproteobacteria</taxon>
        <taxon>Sphingomonadales</taxon>
        <taxon>Erythrobacteraceae</taxon>
        <taxon>Croceicoccus</taxon>
    </lineage>
</organism>
<dbReference type="EMBL" id="CP060053">
    <property type="protein sequence ID" value="QNE07515.1"/>
    <property type="molecule type" value="Genomic_DNA"/>
</dbReference>
<dbReference type="Proteomes" id="UP000515297">
    <property type="component" value="Plasmid plas1"/>
</dbReference>
<geneLocation type="plasmid" evidence="2">
    <name>pCME4A9I</name>
</geneLocation>
<dbReference type="AlphaFoldDB" id="A0A1Z1FGS5"/>
<gene>
    <name evidence="2" type="ORF">A9D14_17030</name>
    <name evidence="3" type="ORF">H4O24_16755</name>
</gene>
<dbReference type="Proteomes" id="UP000195807">
    <property type="component" value="Plasmid pCME4A9I"/>
</dbReference>
<proteinExistence type="predicted"/>
<sequence length="108" mass="11480">MDQNIENRIRERAYEIWEEEGRPEGREAQHWQQAAGDIADAQSENRAASAKSASKTGAKADGTARKKASGDKPATAKAASTKNASGSDKPGKTATGIRKPRAKKTPSS</sequence>
<feature type="compositionally biased region" description="Basic and acidic residues" evidence="1">
    <location>
        <begin position="17"/>
        <end position="29"/>
    </location>
</feature>
<dbReference type="EMBL" id="CP019603">
    <property type="protein sequence ID" value="ARU18011.1"/>
    <property type="molecule type" value="Genomic_DNA"/>
</dbReference>
<dbReference type="Pfam" id="PF11154">
    <property type="entry name" value="DUF2934"/>
    <property type="match status" value="1"/>
</dbReference>
<evidence type="ECO:0000313" key="2">
    <source>
        <dbReference type="EMBL" id="ARU18011.1"/>
    </source>
</evidence>